<dbReference type="Proteomes" id="UP000017862">
    <property type="component" value="Chromosome"/>
</dbReference>
<dbReference type="SUPFAM" id="SSF101738">
    <property type="entry name" value="SspB-like"/>
    <property type="match status" value="1"/>
</dbReference>
<organism evidence="1 2">
    <name type="scientific">Candidatus Liberibacter americanus str. Sao Paulo</name>
    <dbReference type="NCBI Taxonomy" id="1261131"/>
    <lineage>
        <taxon>Bacteria</taxon>
        <taxon>Pseudomonadati</taxon>
        <taxon>Pseudomonadota</taxon>
        <taxon>Alphaproteobacteria</taxon>
        <taxon>Hyphomicrobiales</taxon>
        <taxon>Rhizobiaceae</taxon>
        <taxon>Liberibacter</taxon>
    </lineage>
</organism>
<dbReference type="AlphaFoldDB" id="U6B5A1"/>
<dbReference type="eggNOG" id="COG3814">
    <property type="taxonomic scope" value="Bacteria"/>
</dbReference>
<accession>U6B5A1</accession>
<dbReference type="Gene3D" id="2.30.30.220">
    <property type="entry name" value="SspB-like"/>
    <property type="match status" value="1"/>
</dbReference>
<dbReference type="InterPro" id="IPR036760">
    <property type="entry name" value="SspB-like_sf"/>
</dbReference>
<dbReference type="KEGG" id="lar:lam_744"/>
<reference evidence="1 2" key="1">
    <citation type="journal article" date="2014" name="Mol. Plant Microbe Interact.">
        <title>The complete genome sequence of Candidatus Liberibacter americanus, associated with citrus Huanglongbing.</title>
        <authorList>
            <person name="Wulff N.A."/>
            <person name="Zhang S."/>
            <person name="Setubal J.C."/>
            <person name="Almeida N.F."/>
            <person name="Martins E.C."/>
            <person name="Harakava R."/>
            <person name="Kumar D."/>
            <person name="Rangel L.T."/>
            <person name="Foissac X."/>
            <person name="Bove J."/>
            <person name="Gabriel D.W."/>
        </authorList>
    </citation>
    <scope>NUCLEOTIDE SEQUENCE [LARGE SCALE GENOMIC DNA]</scope>
    <source>
        <strain evidence="1 2">Sao Paulo</strain>
    </source>
</reference>
<dbReference type="RefSeq" id="WP_007557332.1">
    <property type="nucleotide sequence ID" value="NC_022793.1"/>
</dbReference>
<keyword evidence="2" id="KW-1185">Reference proteome</keyword>
<dbReference type="PATRIC" id="fig|1261131.3.peg.710"/>
<gene>
    <name evidence="1" type="ORF">lam_744</name>
</gene>
<dbReference type="InterPro" id="IPR007481">
    <property type="entry name" value="SspB"/>
</dbReference>
<dbReference type="EMBL" id="CP006604">
    <property type="protein sequence ID" value="AHA28090.1"/>
    <property type="molecule type" value="Genomic_DNA"/>
</dbReference>
<protein>
    <recommendedName>
        <fullName evidence="3">Stringent starvation protein B</fullName>
    </recommendedName>
</protein>
<dbReference type="SMR" id="U6B5A1"/>
<dbReference type="Pfam" id="PF04386">
    <property type="entry name" value="SspB"/>
    <property type="match status" value="1"/>
</dbReference>
<dbReference type="STRING" id="1261131.lam_744"/>
<evidence type="ECO:0000313" key="2">
    <source>
        <dbReference type="Proteomes" id="UP000017862"/>
    </source>
</evidence>
<evidence type="ECO:0008006" key="3">
    <source>
        <dbReference type="Google" id="ProtNLM"/>
    </source>
</evidence>
<evidence type="ECO:0000313" key="1">
    <source>
        <dbReference type="EMBL" id="AHA28090.1"/>
    </source>
</evidence>
<name>U6B5A1_9HYPH</name>
<dbReference type="HOGENOM" id="CLU_106715_0_0_5"/>
<sequence>MSDDHIRYDILTKEALRGLVKTVLSETASIGHLPGDHHFYITFSTNVRGVRISQNLRKSYPEQMTIVIQNQFWDLVVSENQFEIGLSFSNIPELLVIPFNAIKGFYDPSVNFELEFDVLAENIDDTEKTEPVLELADNLKKEKPLKKQHSNKKSKDTLASVVSLDNFRKK</sequence>
<proteinExistence type="predicted"/>